<comment type="caution">
    <text evidence="1">The sequence shown here is derived from an EMBL/GenBank/DDBJ whole genome shotgun (WGS) entry which is preliminary data.</text>
</comment>
<gene>
    <name evidence="1" type="ORF">NDU88_002876</name>
</gene>
<evidence type="ECO:0000313" key="2">
    <source>
        <dbReference type="Proteomes" id="UP001066276"/>
    </source>
</evidence>
<name>A0AAV7VBT6_PLEWA</name>
<dbReference type="EMBL" id="JANPWB010000003">
    <property type="protein sequence ID" value="KAJ1199038.1"/>
    <property type="molecule type" value="Genomic_DNA"/>
</dbReference>
<dbReference type="Proteomes" id="UP001066276">
    <property type="component" value="Chromosome 2_1"/>
</dbReference>
<keyword evidence="2" id="KW-1185">Reference proteome</keyword>
<dbReference type="AlphaFoldDB" id="A0AAV7VBT6"/>
<protein>
    <submittedName>
        <fullName evidence="1">Uncharacterized protein</fullName>
    </submittedName>
</protein>
<proteinExistence type="predicted"/>
<evidence type="ECO:0000313" key="1">
    <source>
        <dbReference type="EMBL" id="KAJ1199038.1"/>
    </source>
</evidence>
<organism evidence="1 2">
    <name type="scientific">Pleurodeles waltl</name>
    <name type="common">Iberian ribbed newt</name>
    <dbReference type="NCBI Taxonomy" id="8319"/>
    <lineage>
        <taxon>Eukaryota</taxon>
        <taxon>Metazoa</taxon>
        <taxon>Chordata</taxon>
        <taxon>Craniata</taxon>
        <taxon>Vertebrata</taxon>
        <taxon>Euteleostomi</taxon>
        <taxon>Amphibia</taxon>
        <taxon>Batrachia</taxon>
        <taxon>Caudata</taxon>
        <taxon>Salamandroidea</taxon>
        <taxon>Salamandridae</taxon>
        <taxon>Pleurodelinae</taxon>
        <taxon>Pleurodeles</taxon>
    </lineage>
</organism>
<reference evidence="1" key="1">
    <citation type="journal article" date="2022" name="bioRxiv">
        <title>Sequencing and chromosome-scale assembly of the giantPleurodeles waltlgenome.</title>
        <authorList>
            <person name="Brown T."/>
            <person name="Elewa A."/>
            <person name="Iarovenko S."/>
            <person name="Subramanian E."/>
            <person name="Araus A.J."/>
            <person name="Petzold A."/>
            <person name="Susuki M."/>
            <person name="Suzuki K.-i.T."/>
            <person name="Hayashi T."/>
            <person name="Toyoda A."/>
            <person name="Oliveira C."/>
            <person name="Osipova E."/>
            <person name="Leigh N.D."/>
            <person name="Simon A."/>
            <person name="Yun M.H."/>
        </authorList>
    </citation>
    <scope>NUCLEOTIDE SEQUENCE</scope>
    <source>
        <strain evidence="1">20211129_DDA</strain>
        <tissue evidence="1">Liver</tissue>
    </source>
</reference>
<sequence>MGRPVCRGRGGAGPGEDTWCSDAFAPIRRSGSDLGVVLWQAAVGGTARLVSPRGLTAGSAVTRGLLPMSGGALRLAVQGEMRRPHQGSCGEVPDESSLTQEPSILVGWRRSVQVGSGTGEQRWEKSGDILAWETLEWFPAPSGRCAWL</sequence>
<accession>A0AAV7VBT6</accession>